<protein>
    <recommendedName>
        <fullName evidence="1">Bacteriophage T5 Orf172 DNA-binding domain-containing protein</fullName>
    </recommendedName>
</protein>
<comment type="caution">
    <text evidence="2">The sequence shown here is derived from an EMBL/GenBank/DDBJ whole genome shotgun (WGS) entry which is preliminary data.</text>
</comment>
<dbReference type="AlphaFoldDB" id="A0A9P6UI66"/>
<sequence length="210" mass="24208">MKPYSQQEEWGYLCRKHGNSMLQRGHLYRSGMPASLLARVEISLSRDLKDQKEHNDLSFELSRRKEIIITADEFNDFDSSVGFKIGYTGNLAERMLEIVGRCHCKVELKSLRAFPGEVTIQKLLGSTEHDVSPLGFVYLLEKIMHEIFVAHQYDISCKHGNWRHRTTHTEFFWFKSVPGDNAPYKRTKAELGEMFGIISEDILPAAEELV</sequence>
<organism evidence="2 3">
    <name type="scientific">Linnemannia gamsii</name>
    <dbReference type="NCBI Taxonomy" id="64522"/>
    <lineage>
        <taxon>Eukaryota</taxon>
        <taxon>Fungi</taxon>
        <taxon>Fungi incertae sedis</taxon>
        <taxon>Mucoromycota</taxon>
        <taxon>Mortierellomycotina</taxon>
        <taxon>Mortierellomycetes</taxon>
        <taxon>Mortierellales</taxon>
        <taxon>Mortierellaceae</taxon>
        <taxon>Linnemannia</taxon>
    </lineage>
</organism>
<dbReference type="InterPro" id="IPR018306">
    <property type="entry name" value="Phage_T5_Orf172_DNA-bd"/>
</dbReference>
<name>A0A9P6UI66_9FUNG</name>
<dbReference type="OrthoDB" id="2437589at2759"/>
<dbReference type="EMBL" id="JAAAIN010001663">
    <property type="protein sequence ID" value="KAG0301176.1"/>
    <property type="molecule type" value="Genomic_DNA"/>
</dbReference>
<evidence type="ECO:0000313" key="2">
    <source>
        <dbReference type="EMBL" id="KAG0301176.1"/>
    </source>
</evidence>
<feature type="domain" description="Bacteriophage T5 Orf172 DNA-binding" evidence="1">
    <location>
        <begin position="77"/>
        <end position="175"/>
    </location>
</feature>
<evidence type="ECO:0000259" key="1">
    <source>
        <dbReference type="Pfam" id="PF10544"/>
    </source>
</evidence>
<reference evidence="2" key="1">
    <citation type="journal article" date="2020" name="Fungal Divers.">
        <title>Resolving the Mortierellaceae phylogeny through synthesis of multi-gene phylogenetics and phylogenomics.</title>
        <authorList>
            <person name="Vandepol N."/>
            <person name="Liber J."/>
            <person name="Desiro A."/>
            <person name="Na H."/>
            <person name="Kennedy M."/>
            <person name="Barry K."/>
            <person name="Grigoriev I.V."/>
            <person name="Miller A.N."/>
            <person name="O'Donnell K."/>
            <person name="Stajich J.E."/>
            <person name="Bonito G."/>
        </authorList>
    </citation>
    <scope>NUCLEOTIDE SEQUENCE</scope>
    <source>
        <strain evidence="2">NVP60</strain>
    </source>
</reference>
<gene>
    <name evidence="2" type="ORF">BGZ97_002909</name>
</gene>
<dbReference type="Proteomes" id="UP000823405">
    <property type="component" value="Unassembled WGS sequence"/>
</dbReference>
<dbReference type="Pfam" id="PF10544">
    <property type="entry name" value="T5orf172"/>
    <property type="match status" value="1"/>
</dbReference>
<evidence type="ECO:0000313" key="3">
    <source>
        <dbReference type="Proteomes" id="UP000823405"/>
    </source>
</evidence>
<keyword evidence="3" id="KW-1185">Reference proteome</keyword>
<accession>A0A9P6UI66</accession>
<proteinExistence type="predicted"/>